<evidence type="ECO:0000256" key="3">
    <source>
        <dbReference type="ARBA" id="ARBA00022692"/>
    </source>
</evidence>
<evidence type="ECO:0000256" key="4">
    <source>
        <dbReference type="ARBA" id="ARBA00022723"/>
    </source>
</evidence>
<dbReference type="PANTHER" id="PTHR24298">
    <property type="entry name" value="FLAVONOID 3'-MONOOXYGENASE-RELATED"/>
    <property type="match status" value="1"/>
</dbReference>
<evidence type="ECO:0000313" key="8">
    <source>
        <dbReference type="EMBL" id="KAK7846990.1"/>
    </source>
</evidence>
<evidence type="ECO:0000256" key="5">
    <source>
        <dbReference type="ARBA" id="ARBA00022989"/>
    </source>
</evidence>
<dbReference type="GO" id="GO:0016709">
    <property type="term" value="F:oxidoreductase activity, acting on paired donors, with incorporation or reduction of molecular oxygen, NAD(P)H as one donor, and incorporation of one atom of oxygen"/>
    <property type="evidence" value="ECO:0007669"/>
    <property type="project" value="TreeGrafter"/>
</dbReference>
<proteinExistence type="predicted"/>
<keyword evidence="4" id="KW-0479">Metal-binding</keyword>
<keyword evidence="9" id="KW-1185">Reference proteome</keyword>
<dbReference type="Pfam" id="PF00067">
    <property type="entry name" value="p450"/>
    <property type="match status" value="1"/>
</dbReference>
<dbReference type="AlphaFoldDB" id="A0AAW0L6W1"/>
<comment type="subcellular location">
    <subcellularLocation>
        <location evidence="2">Membrane</location>
        <topology evidence="2">Single-pass membrane protein</topology>
    </subcellularLocation>
</comment>
<dbReference type="InterPro" id="IPR002401">
    <property type="entry name" value="Cyt_P450_E_grp-I"/>
</dbReference>
<evidence type="ECO:0000256" key="6">
    <source>
        <dbReference type="ARBA" id="ARBA00023136"/>
    </source>
</evidence>
<gene>
    <name evidence="8" type="primary">CYP705A5_3</name>
    <name evidence="8" type="ORF">CFP56_007315</name>
</gene>
<dbReference type="EMBL" id="PKMF04000148">
    <property type="protein sequence ID" value="KAK7846990.1"/>
    <property type="molecule type" value="Genomic_DNA"/>
</dbReference>
<comment type="cofactor">
    <cofactor evidence="1">
        <name>heme</name>
        <dbReference type="ChEBI" id="CHEBI:30413"/>
    </cofactor>
</comment>
<dbReference type="InterPro" id="IPR036396">
    <property type="entry name" value="Cyt_P450_sf"/>
</dbReference>
<keyword evidence="6 7" id="KW-0472">Membrane</keyword>
<dbReference type="PANTHER" id="PTHR24298:SF59">
    <property type="entry name" value="CYTOCHROME P450, FAMILY 705, SUBFAMILY A, POLYPEPTIDE 25-RELATED"/>
    <property type="match status" value="1"/>
</dbReference>
<dbReference type="InterPro" id="IPR001128">
    <property type="entry name" value="Cyt_P450"/>
</dbReference>
<feature type="transmembrane region" description="Helical" evidence="7">
    <location>
        <begin position="41"/>
        <end position="58"/>
    </location>
</feature>
<reference evidence="8 9" key="1">
    <citation type="journal article" date="2018" name="Sci. Data">
        <title>The draft genome sequence of cork oak.</title>
        <authorList>
            <person name="Ramos A.M."/>
            <person name="Usie A."/>
            <person name="Barbosa P."/>
            <person name="Barros P.M."/>
            <person name="Capote T."/>
            <person name="Chaves I."/>
            <person name="Simoes F."/>
            <person name="Abreu I."/>
            <person name="Carrasquinho I."/>
            <person name="Faro C."/>
            <person name="Guimaraes J.B."/>
            <person name="Mendonca D."/>
            <person name="Nobrega F."/>
            <person name="Rodrigues L."/>
            <person name="Saibo N.J.M."/>
            <person name="Varela M.C."/>
            <person name="Egas C."/>
            <person name="Matos J."/>
            <person name="Miguel C.M."/>
            <person name="Oliveira M.M."/>
            <person name="Ricardo C.P."/>
            <person name="Goncalves S."/>
        </authorList>
    </citation>
    <scope>NUCLEOTIDE SEQUENCE [LARGE SCALE GENOMIC DNA]</scope>
    <source>
        <strain evidence="9">cv. HL8</strain>
    </source>
</reference>
<evidence type="ECO:0000313" key="9">
    <source>
        <dbReference type="Proteomes" id="UP000237347"/>
    </source>
</evidence>
<evidence type="ECO:0000256" key="7">
    <source>
        <dbReference type="SAM" id="Phobius"/>
    </source>
</evidence>
<dbReference type="PRINTS" id="PR00463">
    <property type="entry name" value="EP450I"/>
</dbReference>
<protein>
    <submittedName>
        <fullName evidence="8">Cytochrome p450 705a5</fullName>
    </submittedName>
</protein>
<keyword evidence="5 7" id="KW-1133">Transmembrane helix</keyword>
<name>A0AAW0L6W1_QUESU</name>
<sequence>MLCKMTASTSWSEKDTEDILAIAEKIRQMINEAFRVGSKTFFGNMLGPFGILAFWLFGKQVINVQLRLDELLEGMLKEHEDEIERKDTEDFMDILLNVYQDDKARVKMTRTNLKALIADVFVGSTGTSSEVILWTIAELINHPSVFDKVRDEINSVVDSTSLVEESDVANLPYLQAVVKETPQLYPPLPVTTRKCRQRRRACLGSNLVLSMAHIAVATLVQCFDWKVVGDGEEAKAKVNIEVTKGAFIHTASSST</sequence>
<accession>A0AAW0L6W1</accession>
<dbReference type="GO" id="GO:0005506">
    <property type="term" value="F:iron ion binding"/>
    <property type="evidence" value="ECO:0007669"/>
    <property type="project" value="InterPro"/>
</dbReference>
<dbReference type="GO" id="GO:0016020">
    <property type="term" value="C:membrane"/>
    <property type="evidence" value="ECO:0007669"/>
    <property type="project" value="UniProtKB-SubCell"/>
</dbReference>
<dbReference type="Gene3D" id="1.10.630.10">
    <property type="entry name" value="Cytochrome P450"/>
    <property type="match status" value="2"/>
</dbReference>
<dbReference type="SUPFAM" id="SSF48264">
    <property type="entry name" value="Cytochrome P450"/>
    <property type="match status" value="1"/>
</dbReference>
<evidence type="ECO:0000256" key="2">
    <source>
        <dbReference type="ARBA" id="ARBA00004167"/>
    </source>
</evidence>
<comment type="caution">
    <text evidence="8">The sequence shown here is derived from an EMBL/GenBank/DDBJ whole genome shotgun (WGS) entry which is preliminary data.</text>
</comment>
<organism evidence="8 9">
    <name type="scientific">Quercus suber</name>
    <name type="common">Cork oak</name>
    <dbReference type="NCBI Taxonomy" id="58331"/>
    <lineage>
        <taxon>Eukaryota</taxon>
        <taxon>Viridiplantae</taxon>
        <taxon>Streptophyta</taxon>
        <taxon>Embryophyta</taxon>
        <taxon>Tracheophyta</taxon>
        <taxon>Spermatophyta</taxon>
        <taxon>Magnoliopsida</taxon>
        <taxon>eudicotyledons</taxon>
        <taxon>Gunneridae</taxon>
        <taxon>Pentapetalae</taxon>
        <taxon>rosids</taxon>
        <taxon>fabids</taxon>
        <taxon>Fagales</taxon>
        <taxon>Fagaceae</taxon>
        <taxon>Quercus</taxon>
    </lineage>
</organism>
<dbReference type="Proteomes" id="UP000237347">
    <property type="component" value="Unassembled WGS sequence"/>
</dbReference>
<evidence type="ECO:0000256" key="1">
    <source>
        <dbReference type="ARBA" id="ARBA00001971"/>
    </source>
</evidence>
<dbReference type="GO" id="GO:0020037">
    <property type="term" value="F:heme binding"/>
    <property type="evidence" value="ECO:0007669"/>
    <property type="project" value="InterPro"/>
</dbReference>
<keyword evidence="3 7" id="KW-0812">Transmembrane</keyword>
<dbReference type="InterPro" id="IPR051103">
    <property type="entry name" value="Plant_metabolite_P450s"/>
</dbReference>